<name>A0ABD0SXY0_LOXSC</name>
<feature type="signal peptide" evidence="1">
    <location>
        <begin position="1"/>
        <end position="21"/>
    </location>
</feature>
<dbReference type="Proteomes" id="UP001549921">
    <property type="component" value="Unassembled WGS sequence"/>
</dbReference>
<evidence type="ECO:0000256" key="1">
    <source>
        <dbReference type="SAM" id="SignalP"/>
    </source>
</evidence>
<reference evidence="4 5" key="1">
    <citation type="submission" date="2024-06" db="EMBL/GenBank/DDBJ databases">
        <title>A chromosome-level genome assembly of beet webworm, Loxostege sticticalis.</title>
        <authorList>
            <person name="Zhang Y."/>
        </authorList>
    </citation>
    <scope>NUCLEOTIDE SEQUENCE [LARGE SCALE GENOMIC DNA]</scope>
    <source>
        <strain evidence="3">AQ026</strain>
        <strain evidence="2">AQ028</strain>
        <tissue evidence="2">Male pupae</tissue>
        <tissue evidence="3">Whole body</tissue>
    </source>
</reference>
<evidence type="ECO:0000313" key="4">
    <source>
        <dbReference type="Proteomes" id="UP001549920"/>
    </source>
</evidence>
<dbReference type="InterPro" id="IPR009456">
    <property type="entry name" value="Moricin_fam"/>
</dbReference>
<dbReference type="EMBL" id="JBEUOH010000013">
    <property type="protein sequence ID" value="KAL0880198.1"/>
    <property type="molecule type" value="Genomic_DNA"/>
</dbReference>
<dbReference type="Proteomes" id="UP001549920">
    <property type="component" value="Unassembled WGS sequence"/>
</dbReference>
<dbReference type="AlphaFoldDB" id="A0ABD0SXY0"/>
<keyword evidence="4" id="KW-1185">Reference proteome</keyword>
<sequence>MKVLNIVVIIMAVMALFSVEAAPAPAPVPRPGKLKAIKTAGTYIGKGLKAIGAADALYDVYRFATGKKH</sequence>
<dbReference type="Pfam" id="PF06451">
    <property type="entry name" value="Moricin"/>
    <property type="match status" value="1"/>
</dbReference>
<proteinExistence type="predicted"/>
<organism evidence="2 5">
    <name type="scientific">Loxostege sticticalis</name>
    <name type="common">Beet webworm moth</name>
    <dbReference type="NCBI Taxonomy" id="481309"/>
    <lineage>
        <taxon>Eukaryota</taxon>
        <taxon>Metazoa</taxon>
        <taxon>Ecdysozoa</taxon>
        <taxon>Arthropoda</taxon>
        <taxon>Hexapoda</taxon>
        <taxon>Insecta</taxon>
        <taxon>Pterygota</taxon>
        <taxon>Neoptera</taxon>
        <taxon>Endopterygota</taxon>
        <taxon>Lepidoptera</taxon>
        <taxon>Glossata</taxon>
        <taxon>Ditrysia</taxon>
        <taxon>Pyraloidea</taxon>
        <taxon>Crambidae</taxon>
        <taxon>Pyraustinae</taxon>
        <taxon>Loxostege</taxon>
    </lineage>
</organism>
<protein>
    <submittedName>
        <fullName evidence="2">Uncharacterized protein</fullName>
    </submittedName>
</protein>
<keyword evidence="1" id="KW-0732">Signal</keyword>
<dbReference type="InterPro" id="IPR037043">
    <property type="entry name" value="Moricin_sf"/>
</dbReference>
<comment type="caution">
    <text evidence="2">The sequence shown here is derived from an EMBL/GenBank/DDBJ whole genome shotgun (WGS) entry which is preliminary data.</text>
</comment>
<dbReference type="Gene3D" id="1.20.5.750">
    <property type="entry name" value="Moricin domain"/>
    <property type="match status" value="1"/>
</dbReference>
<evidence type="ECO:0000313" key="3">
    <source>
        <dbReference type="EMBL" id="KAL0880198.1"/>
    </source>
</evidence>
<feature type="chain" id="PRO_5044722798" evidence="1">
    <location>
        <begin position="22"/>
        <end position="69"/>
    </location>
</feature>
<accession>A0ABD0SXY0</accession>
<gene>
    <name evidence="3" type="ORF">ABMA27_002661</name>
    <name evidence="2" type="ORF">ABMA28_002749</name>
</gene>
<evidence type="ECO:0000313" key="2">
    <source>
        <dbReference type="EMBL" id="KAL0830607.1"/>
    </source>
</evidence>
<dbReference type="EMBL" id="JBEDNZ010000013">
    <property type="protein sequence ID" value="KAL0830607.1"/>
    <property type="molecule type" value="Genomic_DNA"/>
</dbReference>
<evidence type="ECO:0000313" key="5">
    <source>
        <dbReference type="Proteomes" id="UP001549921"/>
    </source>
</evidence>